<dbReference type="AlphaFoldDB" id="M7ZKA1"/>
<feature type="compositionally biased region" description="Basic residues" evidence="1">
    <location>
        <begin position="50"/>
        <end position="61"/>
    </location>
</feature>
<feature type="region of interest" description="Disordered" evidence="1">
    <location>
        <begin position="30"/>
        <end position="61"/>
    </location>
</feature>
<name>M7ZKA1_TRIUA</name>
<accession>M7ZKA1</accession>
<evidence type="ECO:0000313" key="2">
    <source>
        <dbReference type="EMBL" id="EMS60527.1"/>
    </source>
</evidence>
<dbReference type="PANTHER" id="PTHR36138:SF10">
    <property type="match status" value="1"/>
</dbReference>
<protein>
    <submittedName>
        <fullName evidence="2">Uncharacterized protein</fullName>
    </submittedName>
</protein>
<organism evidence="2">
    <name type="scientific">Triticum urartu</name>
    <name type="common">Red wild einkorn</name>
    <name type="synonym">Crithodium urartu</name>
    <dbReference type="NCBI Taxonomy" id="4572"/>
    <lineage>
        <taxon>Eukaryota</taxon>
        <taxon>Viridiplantae</taxon>
        <taxon>Streptophyta</taxon>
        <taxon>Embryophyta</taxon>
        <taxon>Tracheophyta</taxon>
        <taxon>Spermatophyta</taxon>
        <taxon>Magnoliopsida</taxon>
        <taxon>Liliopsida</taxon>
        <taxon>Poales</taxon>
        <taxon>Poaceae</taxon>
        <taxon>BOP clade</taxon>
        <taxon>Pooideae</taxon>
        <taxon>Triticodae</taxon>
        <taxon>Triticeae</taxon>
        <taxon>Triticinae</taxon>
        <taxon>Triticum</taxon>
    </lineage>
</organism>
<feature type="region of interest" description="Disordered" evidence="1">
    <location>
        <begin position="146"/>
        <end position="177"/>
    </location>
</feature>
<dbReference type="eggNOG" id="ENOG502R4RG">
    <property type="taxonomic scope" value="Eukaryota"/>
</dbReference>
<dbReference type="OMA" id="EYWITDD"/>
<sequence>MAAGGELSDWQQRHTILVLARAKEVKLVDPQVQKNAPGESAEISAESKGLKKKKKKKKKISRQVAECDVKRVLSYKPDSMDMEVPEIAFRKDPVLAASLYDMLADIALFDDCVNQEMLDLQKDYRQQLKAKGVVTYEVEVDEDYDQDKDYVPLHPGGRRRQRPGVVKNHQGQTRKLN</sequence>
<reference evidence="2" key="1">
    <citation type="journal article" date="2013" name="Nature">
        <title>Draft genome of the wheat A-genome progenitor Triticum urartu.</title>
        <authorList>
            <person name="Ling H.Q."/>
            <person name="Zhao S."/>
            <person name="Liu D."/>
            <person name="Wang J."/>
            <person name="Sun H."/>
            <person name="Zhang C."/>
            <person name="Fan H."/>
            <person name="Li D."/>
            <person name="Dong L."/>
            <person name="Tao Y."/>
            <person name="Gao C."/>
            <person name="Wu H."/>
            <person name="Li Y."/>
            <person name="Cui Y."/>
            <person name="Guo X."/>
            <person name="Zheng S."/>
            <person name="Wang B."/>
            <person name="Yu K."/>
            <person name="Liang Q."/>
            <person name="Yang W."/>
            <person name="Lou X."/>
            <person name="Chen J."/>
            <person name="Feng M."/>
            <person name="Jian J."/>
            <person name="Zhang X."/>
            <person name="Luo G."/>
            <person name="Jiang Y."/>
            <person name="Liu J."/>
            <person name="Wang Z."/>
            <person name="Sha Y."/>
            <person name="Zhang B."/>
            <person name="Wu H."/>
            <person name="Tang D."/>
            <person name="Shen Q."/>
            <person name="Xue P."/>
            <person name="Zou S."/>
            <person name="Wang X."/>
            <person name="Liu X."/>
            <person name="Wang F."/>
            <person name="Yang Y."/>
            <person name="An X."/>
            <person name="Dong Z."/>
            <person name="Zhang K."/>
            <person name="Zhang X."/>
            <person name="Luo M.C."/>
            <person name="Dvorak J."/>
            <person name="Tong Y."/>
            <person name="Wang J."/>
            <person name="Yang H."/>
            <person name="Li Z."/>
            <person name="Wang D."/>
            <person name="Zhang A."/>
            <person name="Wang J."/>
        </authorList>
    </citation>
    <scope>NUCLEOTIDE SEQUENCE</scope>
</reference>
<evidence type="ECO:0000256" key="1">
    <source>
        <dbReference type="SAM" id="MobiDB-lite"/>
    </source>
</evidence>
<dbReference type="PANTHER" id="PTHR36138">
    <property type="entry name" value="EXPRESSED PROTEIN-RELATED"/>
    <property type="match status" value="1"/>
</dbReference>
<gene>
    <name evidence="2" type="ORF">TRIUR3_29748</name>
</gene>
<dbReference type="EMBL" id="KD107894">
    <property type="protein sequence ID" value="EMS60527.1"/>
    <property type="molecule type" value="Genomic_DNA"/>
</dbReference>
<proteinExistence type="predicted"/>